<feature type="domain" description="GST N-terminal" evidence="1">
    <location>
        <begin position="1"/>
        <end position="78"/>
    </location>
</feature>
<evidence type="ECO:0000259" key="2">
    <source>
        <dbReference type="PROSITE" id="PS50405"/>
    </source>
</evidence>
<dbReference type="Gene3D" id="1.20.1050.10">
    <property type="match status" value="1"/>
</dbReference>
<dbReference type="InterPro" id="IPR036249">
    <property type="entry name" value="Thioredoxin-like_sf"/>
</dbReference>
<dbReference type="GO" id="GO:0016034">
    <property type="term" value="F:maleylacetoacetate isomerase activity"/>
    <property type="evidence" value="ECO:0007669"/>
    <property type="project" value="TreeGrafter"/>
</dbReference>
<evidence type="ECO:0000313" key="4">
    <source>
        <dbReference type="Proteomes" id="UP000215767"/>
    </source>
</evidence>
<dbReference type="EMBL" id="NEVS01000004">
    <property type="protein sequence ID" value="OZI61332.1"/>
    <property type="molecule type" value="Genomic_DNA"/>
</dbReference>
<dbReference type="PANTHER" id="PTHR42673">
    <property type="entry name" value="MALEYLACETOACETATE ISOMERASE"/>
    <property type="match status" value="1"/>
</dbReference>
<keyword evidence="4" id="KW-1185">Reference proteome</keyword>
<dbReference type="GO" id="GO:0006559">
    <property type="term" value="P:L-phenylalanine catabolic process"/>
    <property type="evidence" value="ECO:0007669"/>
    <property type="project" value="TreeGrafter"/>
</dbReference>
<dbReference type="SUPFAM" id="SSF47616">
    <property type="entry name" value="GST C-terminal domain-like"/>
    <property type="match status" value="1"/>
</dbReference>
<dbReference type="CDD" id="cd03205">
    <property type="entry name" value="GST_C_6"/>
    <property type="match status" value="1"/>
</dbReference>
<gene>
    <name evidence="3" type="ORF">CAL28_18625</name>
</gene>
<dbReference type="InterPro" id="IPR004045">
    <property type="entry name" value="Glutathione_S-Trfase_N"/>
</dbReference>
<evidence type="ECO:0000313" key="3">
    <source>
        <dbReference type="EMBL" id="OZI61332.1"/>
    </source>
</evidence>
<organism evidence="3 4">
    <name type="scientific">Bordetella genomosp. 11</name>
    <dbReference type="NCBI Taxonomy" id="1416808"/>
    <lineage>
        <taxon>Bacteria</taxon>
        <taxon>Pseudomonadati</taxon>
        <taxon>Pseudomonadota</taxon>
        <taxon>Betaproteobacteria</taxon>
        <taxon>Burkholderiales</taxon>
        <taxon>Alcaligenaceae</taxon>
        <taxon>Bordetella</taxon>
    </lineage>
</organism>
<dbReference type="Proteomes" id="UP000215767">
    <property type="component" value="Unassembled WGS sequence"/>
</dbReference>
<proteinExistence type="predicted"/>
<protein>
    <submittedName>
        <fullName evidence="3">Glutathione S-transferase</fullName>
    </submittedName>
</protein>
<dbReference type="GO" id="GO:0004364">
    <property type="term" value="F:glutathione transferase activity"/>
    <property type="evidence" value="ECO:0007669"/>
    <property type="project" value="TreeGrafter"/>
</dbReference>
<name>A0A261UIY1_9BORD</name>
<dbReference type="Gene3D" id="3.40.30.10">
    <property type="entry name" value="Glutaredoxin"/>
    <property type="match status" value="1"/>
</dbReference>
<dbReference type="PANTHER" id="PTHR42673:SF4">
    <property type="entry name" value="MALEYLACETOACETATE ISOMERASE"/>
    <property type="match status" value="1"/>
</dbReference>
<reference evidence="4" key="1">
    <citation type="submission" date="2017-05" db="EMBL/GenBank/DDBJ databases">
        <title>Complete and WGS of Bordetella genogroups.</title>
        <authorList>
            <person name="Spilker T."/>
            <person name="Lipuma J."/>
        </authorList>
    </citation>
    <scope>NUCLEOTIDE SEQUENCE [LARGE SCALE GENOMIC DNA]</scope>
    <source>
        <strain evidence="4">AU8856</strain>
    </source>
</reference>
<dbReference type="AlphaFoldDB" id="A0A261UIY1"/>
<sequence length="204" mass="22783">MKLIGSLTSPYVRKVRIVMAEKKLDYRFELENVWSPDTRIQQYNPLGKVPCLVMEDGGALFDSRVIVEYLDTLSPVARLIPQSGRERAAVKCWEAIADGVLDAAVGIVKERQRPAELRNDEWIARQYGKIHASLDAMNKSLGEHAHCMGINHSLADVAVGCALGYLVLRFPDLDWRAGHPNLARLFEKLSTRQSFIDTAPPANA</sequence>
<dbReference type="RefSeq" id="WP_094842738.1">
    <property type="nucleotide sequence ID" value="NZ_NEVS01000004.1"/>
</dbReference>
<dbReference type="Pfam" id="PF13410">
    <property type="entry name" value="GST_C_2"/>
    <property type="match status" value="1"/>
</dbReference>
<dbReference type="OrthoDB" id="8634103at2"/>
<keyword evidence="3" id="KW-0808">Transferase</keyword>
<dbReference type="PROSITE" id="PS50404">
    <property type="entry name" value="GST_NTER"/>
    <property type="match status" value="1"/>
</dbReference>
<comment type="caution">
    <text evidence="3">The sequence shown here is derived from an EMBL/GenBank/DDBJ whole genome shotgun (WGS) entry which is preliminary data.</text>
</comment>
<dbReference type="InterPro" id="IPR036282">
    <property type="entry name" value="Glutathione-S-Trfase_C_sf"/>
</dbReference>
<evidence type="ECO:0000259" key="1">
    <source>
        <dbReference type="PROSITE" id="PS50404"/>
    </source>
</evidence>
<dbReference type="InterPro" id="IPR010987">
    <property type="entry name" value="Glutathione-S-Trfase_C-like"/>
</dbReference>
<dbReference type="NCBIfam" id="NF007682">
    <property type="entry name" value="PRK10357.1"/>
    <property type="match status" value="1"/>
</dbReference>
<dbReference type="SUPFAM" id="SSF52833">
    <property type="entry name" value="Thioredoxin-like"/>
    <property type="match status" value="1"/>
</dbReference>
<dbReference type="CDD" id="cd03049">
    <property type="entry name" value="GST_N_3"/>
    <property type="match status" value="1"/>
</dbReference>
<dbReference type="GO" id="GO:0006749">
    <property type="term" value="P:glutathione metabolic process"/>
    <property type="evidence" value="ECO:0007669"/>
    <property type="project" value="TreeGrafter"/>
</dbReference>
<dbReference type="Pfam" id="PF13409">
    <property type="entry name" value="GST_N_2"/>
    <property type="match status" value="1"/>
</dbReference>
<feature type="domain" description="GST C-terminal" evidence="2">
    <location>
        <begin position="83"/>
        <end position="204"/>
    </location>
</feature>
<accession>A0A261UIY1</accession>
<dbReference type="PROSITE" id="PS50405">
    <property type="entry name" value="GST_CTER"/>
    <property type="match status" value="1"/>
</dbReference>